<dbReference type="PANTHER" id="PTHR48012:SF21">
    <property type="entry name" value="PH DOMAIN-CONTAINING PROTEIN"/>
    <property type="match status" value="1"/>
</dbReference>
<accession>A0A9N9AKE3</accession>
<feature type="compositionally biased region" description="Polar residues" evidence="5">
    <location>
        <begin position="742"/>
        <end position="764"/>
    </location>
</feature>
<dbReference type="PROSITE" id="PS50011">
    <property type="entry name" value="PROTEIN_KINASE_DOM"/>
    <property type="match status" value="1"/>
</dbReference>
<dbReference type="InterPro" id="IPR011009">
    <property type="entry name" value="Kinase-like_dom_sf"/>
</dbReference>
<feature type="region of interest" description="Disordered" evidence="5">
    <location>
        <begin position="677"/>
        <end position="791"/>
    </location>
</feature>
<dbReference type="InterPro" id="IPR008271">
    <property type="entry name" value="Ser/Thr_kinase_AS"/>
</dbReference>
<dbReference type="Pfam" id="PF00069">
    <property type="entry name" value="Pkinase"/>
    <property type="match status" value="2"/>
</dbReference>
<evidence type="ECO:0000259" key="6">
    <source>
        <dbReference type="PROSITE" id="PS50011"/>
    </source>
</evidence>
<dbReference type="InterPro" id="IPR017441">
    <property type="entry name" value="Protein_kinase_ATP_BS"/>
</dbReference>
<dbReference type="InterPro" id="IPR050629">
    <property type="entry name" value="STE20/SPS1-PAK"/>
</dbReference>
<feature type="compositionally biased region" description="Polar residues" evidence="5">
    <location>
        <begin position="699"/>
        <end position="726"/>
    </location>
</feature>
<feature type="domain" description="Protein kinase" evidence="6">
    <location>
        <begin position="18"/>
        <end position="295"/>
    </location>
</feature>
<feature type="region of interest" description="Disordered" evidence="5">
    <location>
        <begin position="503"/>
        <end position="601"/>
    </location>
</feature>
<evidence type="ECO:0000256" key="4">
    <source>
        <dbReference type="PROSITE-ProRule" id="PRU10141"/>
    </source>
</evidence>
<evidence type="ECO:0000313" key="7">
    <source>
        <dbReference type="EMBL" id="CAG8532060.1"/>
    </source>
</evidence>
<evidence type="ECO:0000256" key="1">
    <source>
        <dbReference type="ARBA" id="ARBA00012513"/>
    </source>
</evidence>
<feature type="compositionally biased region" description="Low complexity" evidence="5">
    <location>
        <begin position="530"/>
        <end position="555"/>
    </location>
</feature>
<evidence type="ECO:0000256" key="5">
    <source>
        <dbReference type="SAM" id="MobiDB-lite"/>
    </source>
</evidence>
<organism evidence="7 8">
    <name type="scientific">Funneliformis mosseae</name>
    <name type="common">Endomycorrhizal fungus</name>
    <name type="synonym">Glomus mosseae</name>
    <dbReference type="NCBI Taxonomy" id="27381"/>
    <lineage>
        <taxon>Eukaryota</taxon>
        <taxon>Fungi</taxon>
        <taxon>Fungi incertae sedis</taxon>
        <taxon>Mucoromycota</taxon>
        <taxon>Glomeromycotina</taxon>
        <taxon>Glomeromycetes</taxon>
        <taxon>Glomerales</taxon>
        <taxon>Glomeraceae</taxon>
        <taxon>Funneliformis</taxon>
    </lineage>
</organism>
<comment type="caution">
    <text evidence="7">The sequence shown here is derived from an EMBL/GenBank/DDBJ whole genome shotgun (WGS) entry which is preliminary data.</text>
</comment>
<dbReference type="SUPFAM" id="SSF56112">
    <property type="entry name" value="Protein kinase-like (PK-like)"/>
    <property type="match status" value="1"/>
</dbReference>
<feature type="binding site" evidence="4">
    <location>
        <position position="47"/>
    </location>
    <ligand>
        <name>ATP</name>
        <dbReference type="ChEBI" id="CHEBI:30616"/>
    </ligand>
</feature>
<dbReference type="PROSITE" id="PS00108">
    <property type="entry name" value="PROTEIN_KINASE_ST"/>
    <property type="match status" value="1"/>
</dbReference>
<evidence type="ECO:0000313" key="8">
    <source>
        <dbReference type="Proteomes" id="UP000789375"/>
    </source>
</evidence>
<dbReference type="SMART" id="SM00220">
    <property type="entry name" value="S_TKc"/>
    <property type="match status" value="1"/>
</dbReference>
<dbReference type="PROSITE" id="PS00107">
    <property type="entry name" value="PROTEIN_KINASE_ATP"/>
    <property type="match status" value="1"/>
</dbReference>
<dbReference type="GO" id="GO:0005737">
    <property type="term" value="C:cytoplasm"/>
    <property type="evidence" value="ECO:0007669"/>
    <property type="project" value="TreeGrafter"/>
</dbReference>
<feature type="compositionally biased region" description="Low complexity" evidence="5">
    <location>
        <begin position="778"/>
        <end position="789"/>
    </location>
</feature>
<feature type="compositionally biased region" description="Polar residues" evidence="5">
    <location>
        <begin position="513"/>
        <end position="525"/>
    </location>
</feature>
<dbReference type="GO" id="GO:0004674">
    <property type="term" value="F:protein serine/threonine kinase activity"/>
    <property type="evidence" value="ECO:0007669"/>
    <property type="project" value="UniProtKB-EC"/>
</dbReference>
<dbReference type="Gene3D" id="3.30.200.20">
    <property type="entry name" value="Phosphorylase Kinase, domain 1"/>
    <property type="match status" value="1"/>
</dbReference>
<name>A0A9N9AKE3_FUNMO</name>
<protein>
    <recommendedName>
        <fullName evidence="1">non-specific serine/threonine protein kinase</fullName>
        <ecNumber evidence="1">2.7.11.1</ecNumber>
    </recommendedName>
</protein>
<gene>
    <name evidence="7" type="ORF">FMOSSE_LOCUS5557</name>
</gene>
<feature type="compositionally biased region" description="Low complexity" evidence="5">
    <location>
        <begin position="567"/>
        <end position="581"/>
    </location>
</feature>
<feature type="region of interest" description="Disordered" evidence="5">
    <location>
        <begin position="450"/>
        <end position="473"/>
    </location>
</feature>
<keyword evidence="2 4" id="KW-0547">Nucleotide-binding</keyword>
<dbReference type="Gene3D" id="1.10.510.10">
    <property type="entry name" value="Transferase(Phosphotransferase) domain 1"/>
    <property type="match status" value="1"/>
</dbReference>
<feature type="compositionally biased region" description="Polar residues" evidence="5">
    <location>
        <begin position="450"/>
        <end position="469"/>
    </location>
</feature>
<dbReference type="EMBL" id="CAJVPP010001068">
    <property type="protein sequence ID" value="CAG8532060.1"/>
    <property type="molecule type" value="Genomic_DNA"/>
</dbReference>
<keyword evidence="3 4" id="KW-0067">ATP-binding</keyword>
<proteinExistence type="predicted"/>
<sequence length="875" mass="96478">MNVSEQRYVPKKKVKELYSRQELVGRGAYGAVYKGINNETNQVVAIKVLNLDTEEDDVGDIIKEINLLSQLKHSDSQSITKYYGSFLHGTKLWIIMEYAAGGSIRSLVEEKYISLITREVLQALIYLHKCKIIHRDIKAANILLTEEGKVQLCDFGVAGQLTASSAKRTSFVERILLSCFGKSFGKDYEYARLDPGKLKGCLQKSSEIDVIKEGATYDTKADIWSLGITVIEMATGNPPHHKLSAMKAIQLIPKTPPPQLEDKFSVHIRELVSLCLNDYSEQRPTAEELMKSKFIKSATKHPIGLLRELIAKYEQWRQTTGFRHSFQDPNGTPSSDSYDFEEKQKEEEDAWVFDTVQNTVNHRKSHSLGSLISKSDQLSPVMEGDEQQGFIIDKKLNGISGDDTDRTVVPKDTTFRYGRIITEGFLSPSKPIFQRKYSETQHPLLQLFNNEESQDNISKDSSPTGSYRSPTIAIPPVNINTIMPHMEDSPSRTMTRAHFQTTFLVPKSKDSDNGSIDSRLSNSSKDGVGSSKSPLSSSFNSDSSISILSTNSEVSKSVTTDKQQEESSISASQKNASKSSSEAFGLLPPTNGKPGGPVRQESGYFTAQHSLRSNISVEVTNPTINSGSNSGGLLTPPLSSLAAPKSSNGLGSMSEFINNHGNSSTHSSISKMGYARSPVRHGSYDMPNHDSSHGVPLYRSSSQGKQYPTSQAARRVRSATTLNTYRPTHEDIMTKSKHLQPDTDNNNLAVGSRQRSTSISNVQRSPKPKLLADESGASSHLLTPSPSSSKFNQLTLSLNQQNSPTRPLFTGNGASAQNISTTTSINYAGPELKSLKMDNYRGSIEVYEDLSKTTDDLLQWLTLLDAGINQLLTRF</sequence>
<evidence type="ECO:0000256" key="2">
    <source>
        <dbReference type="ARBA" id="ARBA00022741"/>
    </source>
</evidence>
<dbReference type="EC" id="2.7.11.1" evidence="1"/>
<dbReference type="InterPro" id="IPR000719">
    <property type="entry name" value="Prot_kinase_dom"/>
</dbReference>
<dbReference type="Proteomes" id="UP000789375">
    <property type="component" value="Unassembled WGS sequence"/>
</dbReference>
<reference evidence="7" key="1">
    <citation type="submission" date="2021-06" db="EMBL/GenBank/DDBJ databases">
        <authorList>
            <person name="Kallberg Y."/>
            <person name="Tangrot J."/>
            <person name="Rosling A."/>
        </authorList>
    </citation>
    <scope>NUCLEOTIDE SEQUENCE</scope>
    <source>
        <strain evidence="7">87-6 pot B 2015</strain>
    </source>
</reference>
<dbReference type="GO" id="GO:0005524">
    <property type="term" value="F:ATP binding"/>
    <property type="evidence" value="ECO:0007669"/>
    <property type="project" value="UniProtKB-UniRule"/>
</dbReference>
<evidence type="ECO:0000256" key="3">
    <source>
        <dbReference type="ARBA" id="ARBA00022840"/>
    </source>
</evidence>
<dbReference type="PANTHER" id="PTHR48012">
    <property type="entry name" value="STERILE20-LIKE KINASE, ISOFORM B-RELATED"/>
    <property type="match status" value="1"/>
</dbReference>
<keyword evidence="8" id="KW-1185">Reference proteome</keyword>
<dbReference type="AlphaFoldDB" id="A0A9N9AKE3"/>